<dbReference type="PANTHER" id="PTHR23111">
    <property type="entry name" value="ZINC FINGER PROTEIN"/>
    <property type="match status" value="1"/>
</dbReference>
<gene>
    <name evidence="7" type="ORF">MNOR_LOCUS36238</name>
</gene>
<feature type="domain" description="RanBP2-type" evidence="6">
    <location>
        <begin position="197"/>
        <end position="226"/>
    </location>
</feature>
<name>A0AAV2SH31_MEGNR</name>
<dbReference type="InterPro" id="IPR001876">
    <property type="entry name" value="Znf_RanBP2"/>
</dbReference>
<dbReference type="InterPro" id="IPR036443">
    <property type="entry name" value="Znf_RanBP2_sf"/>
</dbReference>
<dbReference type="PROSITE" id="PS01358">
    <property type="entry name" value="ZF_RANBP2_1"/>
    <property type="match status" value="4"/>
</dbReference>
<evidence type="ECO:0000256" key="5">
    <source>
        <dbReference type="SAM" id="MobiDB-lite"/>
    </source>
</evidence>
<keyword evidence="2 4" id="KW-0863">Zinc-finger</keyword>
<evidence type="ECO:0000313" key="7">
    <source>
        <dbReference type="EMBL" id="CAL4187945.1"/>
    </source>
</evidence>
<feature type="domain" description="RanBP2-type" evidence="6">
    <location>
        <begin position="90"/>
        <end position="119"/>
    </location>
</feature>
<keyword evidence="3" id="KW-0862">Zinc</keyword>
<sequence length="228" mass="24137">MDDSGRLDRENDEWGGDRDDSWGRNKSSRDDDDYRGGGYNSPRSRPGDWNCGECQFSNFASRNSCYKCNASKDGGMSRGGGGGGGGGGGRPGDWECSSCQFSNFAFRDTCFKCNGSKGGGGGGGGRSRYGGGDRGGGGGGGGRHPGDWDCPECQFMNFGSRDECLKCRARRGGGGGYRRRDSSRSPPRGGGGGGSRRPGDWFCSQCQFSNFASRERCFKCAASKDSSF</sequence>
<dbReference type="PANTHER" id="PTHR23111:SF40">
    <property type="entry name" value="RNA-BINDING PROTEIN INVOLVED IN HETEROCHROMATIN ASSEMBLY-RELATED"/>
    <property type="match status" value="1"/>
</dbReference>
<keyword evidence="1" id="KW-0479">Metal-binding</keyword>
<dbReference type="PROSITE" id="PS50199">
    <property type="entry name" value="ZF_RANBP2_2"/>
    <property type="match status" value="4"/>
</dbReference>
<protein>
    <recommendedName>
        <fullName evidence="6">RanBP2-type domain-containing protein</fullName>
    </recommendedName>
</protein>
<proteinExistence type="predicted"/>
<feature type="region of interest" description="Disordered" evidence="5">
    <location>
        <begin position="170"/>
        <end position="200"/>
    </location>
</feature>
<dbReference type="Gene3D" id="4.10.1060.10">
    <property type="entry name" value="Zinc finger, RanBP2-type"/>
    <property type="match status" value="4"/>
</dbReference>
<accession>A0AAV2SH31</accession>
<keyword evidence="8" id="KW-1185">Reference proteome</keyword>
<dbReference type="SUPFAM" id="SSF90209">
    <property type="entry name" value="Ran binding protein zinc finger-like"/>
    <property type="match status" value="4"/>
</dbReference>
<feature type="region of interest" description="Disordered" evidence="5">
    <location>
        <begin position="118"/>
        <end position="141"/>
    </location>
</feature>
<feature type="region of interest" description="Disordered" evidence="5">
    <location>
        <begin position="1"/>
        <end position="50"/>
    </location>
</feature>
<dbReference type="GO" id="GO:0008270">
    <property type="term" value="F:zinc ion binding"/>
    <property type="evidence" value="ECO:0007669"/>
    <property type="project" value="UniProtKB-KW"/>
</dbReference>
<evidence type="ECO:0000259" key="6">
    <source>
        <dbReference type="PROSITE" id="PS50199"/>
    </source>
</evidence>
<evidence type="ECO:0000256" key="3">
    <source>
        <dbReference type="ARBA" id="ARBA00022833"/>
    </source>
</evidence>
<dbReference type="SMART" id="SM00547">
    <property type="entry name" value="ZnF_RBZ"/>
    <property type="match status" value="4"/>
</dbReference>
<feature type="domain" description="RanBP2-type" evidence="6">
    <location>
        <begin position="45"/>
        <end position="74"/>
    </location>
</feature>
<organism evidence="7 8">
    <name type="scientific">Meganyctiphanes norvegica</name>
    <name type="common">Northern krill</name>
    <name type="synonym">Thysanopoda norvegica</name>
    <dbReference type="NCBI Taxonomy" id="48144"/>
    <lineage>
        <taxon>Eukaryota</taxon>
        <taxon>Metazoa</taxon>
        <taxon>Ecdysozoa</taxon>
        <taxon>Arthropoda</taxon>
        <taxon>Crustacea</taxon>
        <taxon>Multicrustacea</taxon>
        <taxon>Malacostraca</taxon>
        <taxon>Eumalacostraca</taxon>
        <taxon>Eucarida</taxon>
        <taxon>Euphausiacea</taxon>
        <taxon>Euphausiidae</taxon>
        <taxon>Meganyctiphanes</taxon>
    </lineage>
</organism>
<feature type="compositionally biased region" description="Basic and acidic residues" evidence="5">
    <location>
        <begin position="15"/>
        <end position="35"/>
    </location>
</feature>
<dbReference type="Proteomes" id="UP001497623">
    <property type="component" value="Unassembled WGS sequence"/>
</dbReference>
<dbReference type="AlphaFoldDB" id="A0AAV2SH31"/>
<evidence type="ECO:0000256" key="1">
    <source>
        <dbReference type="ARBA" id="ARBA00022723"/>
    </source>
</evidence>
<evidence type="ECO:0000256" key="2">
    <source>
        <dbReference type="ARBA" id="ARBA00022771"/>
    </source>
</evidence>
<evidence type="ECO:0000256" key="4">
    <source>
        <dbReference type="PROSITE-ProRule" id="PRU00322"/>
    </source>
</evidence>
<feature type="domain" description="RanBP2-type" evidence="6">
    <location>
        <begin position="144"/>
        <end position="173"/>
    </location>
</feature>
<evidence type="ECO:0000313" key="8">
    <source>
        <dbReference type="Proteomes" id="UP001497623"/>
    </source>
</evidence>
<comment type="caution">
    <text evidence="7">The sequence shown here is derived from an EMBL/GenBank/DDBJ whole genome shotgun (WGS) entry which is preliminary data.</text>
</comment>
<reference evidence="7 8" key="1">
    <citation type="submission" date="2024-05" db="EMBL/GenBank/DDBJ databases">
        <authorList>
            <person name="Wallberg A."/>
        </authorList>
    </citation>
    <scope>NUCLEOTIDE SEQUENCE [LARGE SCALE GENOMIC DNA]</scope>
</reference>
<dbReference type="EMBL" id="CAXKWB010064646">
    <property type="protein sequence ID" value="CAL4187945.1"/>
    <property type="molecule type" value="Genomic_DNA"/>
</dbReference>
<dbReference type="Pfam" id="PF00641">
    <property type="entry name" value="Zn_ribbon_RanBP"/>
    <property type="match status" value="4"/>
</dbReference>
<dbReference type="GO" id="GO:0003729">
    <property type="term" value="F:mRNA binding"/>
    <property type="evidence" value="ECO:0007669"/>
    <property type="project" value="TreeGrafter"/>
</dbReference>